<keyword evidence="4" id="KW-0614">Plasmid</keyword>
<dbReference type="NCBIfam" id="NF040493">
    <property type="entry name" value="TA_anti_VapB"/>
    <property type="match status" value="1"/>
</dbReference>
<accession>A0A172ZAN8</accession>
<sequence>MSQGTIFTNNRTQNIRIPADMRFPADVKTVIVRAVGHERIIAPIENTWDSFFLGGESVSNDFMNERADQAQSEREPFDD</sequence>
<keyword evidence="2" id="KW-0238">DNA-binding</keyword>
<dbReference type="EMBL" id="CP015602">
    <property type="protein sequence ID" value="ANF89331.1"/>
    <property type="molecule type" value="Genomic_DNA"/>
</dbReference>
<geneLocation type="plasmid" evidence="5">
    <name>pp27494_2</name>
</geneLocation>
<dbReference type="PANTHER" id="PTHR37550:SF3">
    <property type="entry name" value="ANTITOXIN VAPB1"/>
    <property type="match status" value="1"/>
</dbReference>
<dbReference type="InterPro" id="IPR047976">
    <property type="entry name" value="Anti_VapB2-like"/>
</dbReference>
<dbReference type="InterPro" id="IPR007159">
    <property type="entry name" value="SpoVT-AbrB_dom"/>
</dbReference>
<evidence type="ECO:0000313" key="5">
    <source>
        <dbReference type="Proteomes" id="UP000077829"/>
    </source>
</evidence>
<evidence type="ECO:0000259" key="3">
    <source>
        <dbReference type="PROSITE" id="PS51740"/>
    </source>
</evidence>
<dbReference type="Gene3D" id="2.10.260.10">
    <property type="match status" value="1"/>
</dbReference>
<comment type="similarity">
    <text evidence="1">Belongs to the VapB family.</text>
</comment>
<dbReference type="Proteomes" id="UP000077829">
    <property type="component" value="Plasmid pP27494_2"/>
</dbReference>
<dbReference type="AlphaFoldDB" id="A0A172ZAN8"/>
<proteinExistence type="inferred from homology"/>
<name>A0A172ZAN8_9PSED</name>
<organism evidence="4 5">
    <name type="scientific">Pseudomonas antarctica</name>
    <dbReference type="NCBI Taxonomy" id="219572"/>
    <lineage>
        <taxon>Bacteria</taxon>
        <taxon>Pseudomonadati</taxon>
        <taxon>Pseudomonadota</taxon>
        <taxon>Gammaproteobacteria</taxon>
        <taxon>Pseudomonadales</taxon>
        <taxon>Pseudomonadaceae</taxon>
        <taxon>Pseudomonas</taxon>
    </lineage>
</organism>
<evidence type="ECO:0000256" key="1">
    <source>
        <dbReference type="ARBA" id="ARBA00007924"/>
    </source>
</evidence>
<dbReference type="InterPro" id="IPR037914">
    <property type="entry name" value="SpoVT-AbrB_sf"/>
</dbReference>
<protein>
    <submittedName>
        <fullName evidence="4">Antitoxin</fullName>
    </submittedName>
</protein>
<evidence type="ECO:0000256" key="2">
    <source>
        <dbReference type="PROSITE-ProRule" id="PRU01076"/>
    </source>
</evidence>
<dbReference type="RefSeq" id="WP_082896019.1">
    <property type="nucleotide sequence ID" value="NZ_CP015602.1"/>
</dbReference>
<dbReference type="PANTHER" id="PTHR37550">
    <property type="entry name" value="ANTITOXIN VAPB1"/>
    <property type="match status" value="1"/>
</dbReference>
<dbReference type="PATRIC" id="fig|219572.3.peg.6203"/>
<gene>
    <name evidence="4" type="ORF">A7J50_6043</name>
</gene>
<dbReference type="KEGG" id="panr:A7J50_6043"/>
<dbReference type="InterPro" id="IPR051734">
    <property type="entry name" value="VapB_TA_antitoxins"/>
</dbReference>
<evidence type="ECO:0000313" key="4">
    <source>
        <dbReference type="EMBL" id="ANF89331.1"/>
    </source>
</evidence>
<dbReference type="SUPFAM" id="SSF89447">
    <property type="entry name" value="AbrB/MazE/MraZ-like"/>
    <property type="match status" value="1"/>
</dbReference>
<reference evidence="4 5" key="1">
    <citation type="submission" date="2016-05" db="EMBL/GenBank/DDBJ databases">
        <title>Complete genome sequence of Pseudomonas antarctica PAMC 27494.</title>
        <authorList>
            <person name="Lee J."/>
        </authorList>
    </citation>
    <scope>NUCLEOTIDE SEQUENCE [LARGE SCALE GENOMIC DNA]</scope>
    <source>
        <strain evidence="4 5">PAMC 27494</strain>
        <plasmid evidence="5">Plasmid pp27494_2</plasmid>
    </source>
</reference>
<dbReference type="GO" id="GO:0003677">
    <property type="term" value="F:DNA binding"/>
    <property type="evidence" value="ECO:0007669"/>
    <property type="project" value="UniProtKB-UniRule"/>
</dbReference>
<feature type="domain" description="SpoVT-AbrB" evidence="3">
    <location>
        <begin position="4"/>
        <end position="46"/>
    </location>
</feature>
<dbReference type="PROSITE" id="PS51740">
    <property type="entry name" value="SPOVT_ABRB"/>
    <property type="match status" value="1"/>
</dbReference>